<keyword evidence="3 7" id="KW-0227">DNA damage</keyword>
<feature type="binding site" evidence="7">
    <location>
        <position position="180"/>
    </location>
    <ligand>
        <name>Zn(2+)</name>
        <dbReference type="ChEBI" id="CHEBI:29105"/>
        <label>3</label>
    </ligand>
</feature>
<comment type="function">
    <text evidence="7">Endonuclease IV plays a role in DNA repair. It cleaves phosphodiester bonds at apurinic or apyrimidinic (AP) sites, generating a 3'-hydroxyl group and a 5'-terminal sugar phosphate.</text>
</comment>
<dbReference type="HAMAP" id="MF_00152">
    <property type="entry name" value="Nfo"/>
    <property type="match status" value="1"/>
</dbReference>
<feature type="binding site" evidence="7">
    <location>
        <position position="177"/>
    </location>
    <ligand>
        <name>Zn(2+)</name>
        <dbReference type="ChEBI" id="CHEBI:29105"/>
        <label>2</label>
    </ligand>
</feature>
<dbReference type="PANTHER" id="PTHR21445">
    <property type="entry name" value="ENDONUCLEASE IV ENDODEOXYRIBONUCLEASE IV"/>
    <property type="match status" value="1"/>
</dbReference>
<feature type="domain" description="Xylose isomerase-like TIM barrel" evidence="8">
    <location>
        <begin position="18"/>
        <end position="268"/>
    </location>
</feature>
<dbReference type="CDD" id="cd00019">
    <property type="entry name" value="AP2Ec"/>
    <property type="match status" value="1"/>
</dbReference>
<dbReference type="InterPro" id="IPR018246">
    <property type="entry name" value="AP_endonuc_F2_Zn_BS"/>
</dbReference>
<dbReference type="GO" id="GO:0008081">
    <property type="term" value="F:phosphoric diester hydrolase activity"/>
    <property type="evidence" value="ECO:0007669"/>
    <property type="project" value="TreeGrafter"/>
</dbReference>
<dbReference type="EMBL" id="LGHB01000028">
    <property type="protein sequence ID" value="KUK95692.1"/>
    <property type="molecule type" value="Genomic_DNA"/>
</dbReference>
<feature type="binding site" evidence="7">
    <location>
        <position position="143"/>
    </location>
    <ligand>
        <name>Zn(2+)</name>
        <dbReference type="ChEBI" id="CHEBI:29105"/>
        <label>1</label>
    </ligand>
</feature>
<comment type="catalytic activity">
    <reaction evidence="7">
        <text>Endonucleolytic cleavage to 5'-phosphooligonucleotide end-products.</text>
        <dbReference type="EC" id="3.1.21.2"/>
    </reaction>
</comment>
<evidence type="ECO:0000256" key="2">
    <source>
        <dbReference type="ARBA" id="ARBA00022723"/>
    </source>
</evidence>
<protein>
    <recommendedName>
        <fullName evidence="7">Probable endonuclease 4</fullName>
        <ecNumber evidence="7">3.1.21.2</ecNumber>
    </recommendedName>
    <alternativeName>
        <fullName evidence="7">Endodeoxyribonuclease IV</fullName>
    </alternativeName>
    <alternativeName>
        <fullName evidence="7">Endonuclease IV</fullName>
    </alternativeName>
</protein>
<comment type="caution">
    <text evidence="10">The sequence shown here is derived from an EMBL/GenBank/DDBJ whole genome shotgun (WGS) entry which is preliminary data.</text>
</comment>
<dbReference type="GO" id="GO:0003906">
    <property type="term" value="F:DNA-(apurinic or apyrimidinic site) endonuclease activity"/>
    <property type="evidence" value="ECO:0007669"/>
    <property type="project" value="TreeGrafter"/>
</dbReference>
<evidence type="ECO:0000313" key="12">
    <source>
        <dbReference type="Proteomes" id="UP000057043"/>
    </source>
</evidence>
<keyword evidence="6 7" id="KW-0234">DNA repair</keyword>
<dbReference type="Pfam" id="PF01261">
    <property type="entry name" value="AP_endonuc_2"/>
    <property type="match status" value="1"/>
</dbReference>
<dbReference type="PROSITE" id="PS51432">
    <property type="entry name" value="AP_NUCLEASE_F2_4"/>
    <property type="match status" value="1"/>
</dbReference>
<dbReference type="EC" id="3.1.21.2" evidence="7"/>
<evidence type="ECO:0000256" key="5">
    <source>
        <dbReference type="ARBA" id="ARBA00022833"/>
    </source>
</evidence>
<keyword evidence="7" id="KW-0540">Nuclease</keyword>
<feature type="binding site" evidence="7">
    <location>
        <position position="107"/>
    </location>
    <ligand>
        <name>Zn(2+)</name>
        <dbReference type="ChEBI" id="CHEBI:29105"/>
        <label>1</label>
    </ligand>
</feature>
<reference evidence="10" key="1">
    <citation type="journal article" date="2015" name="MBio">
        <title>Genome-resolved metagenomic analysis reveals roles for candidate phyla and other microbial community members in biogeochemical transformations in oil reservoirs.</title>
        <authorList>
            <person name="Hu P."/>
            <person name="Tom L."/>
            <person name="Singh A."/>
            <person name="Thomas B.C."/>
            <person name="Baker B.J."/>
            <person name="Piceno Y.M."/>
            <person name="Andersen G.L."/>
            <person name="Banfield J.F."/>
        </authorList>
    </citation>
    <scope>NUCLEOTIDE SEQUENCE [LARGE SCALE GENOMIC DNA]</scope>
    <source>
        <strain evidence="10">56_747</strain>
    </source>
</reference>
<keyword evidence="4 7" id="KW-0378">Hydrolase</keyword>
<feature type="binding site" evidence="7">
    <location>
        <position position="214"/>
    </location>
    <ligand>
        <name>Zn(2+)</name>
        <dbReference type="ChEBI" id="CHEBI:29105"/>
        <label>2</label>
    </ligand>
</feature>
<gene>
    <name evidence="7" type="primary">nfo</name>
    <name evidence="9" type="ORF">XD72_1344</name>
    <name evidence="10" type="ORF">XE07_1632</name>
</gene>
<evidence type="ECO:0000313" key="11">
    <source>
        <dbReference type="Proteomes" id="UP000053961"/>
    </source>
</evidence>
<dbReference type="SMART" id="SM00518">
    <property type="entry name" value="AP2Ec"/>
    <property type="match status" value="1"/>
</dbReference>
<dbReference type="EMBL" id="LGFT01000029">
    <property type="protein sequence ID" value="KUK44278.1"/>
    <property type="molecule type" value="Genomic_DNA"/>
</dbReference>
<dbReference type="PATRIC" id="fig|301375.6.peg.822"/>
<dbReference type="Gene3D" id="3.20.20.150">
    <property type="entry name" value="Divalent-metal-dependent TIM barrel enzymes"/>
    <property type="match status" value="1"/>
</dbReference>
<comment type="cofactor">
    <cofactor evidence="7">
        <name>Zn(2+)</name>
        <dbReference type="ChEBI" id="CHEBI:29105"/>
    </cofactor>
    <text evidence="7">Binds 3 Zn(2+) ions.</text>
</comment>
<dbReference type="NCBIfam" id="TIGR00587">
    <property type="entry name" value="nfo"/>
    <property type="match status" value="1"/>
</dbReference>
<evidence type="ECO:0000313" key="9">
    <source>
        <dbReference type="EMBL" id="KUK44278.1"/>
    </source>
</evidence>
<feature type="binding site" evidence="7">
    <location>
        <position position="143"/>
    </location>
    <ligand>
        <name>Zn(2+)</name>
        <dbReference type="ChEBI" id="CHEBI:29105"/>
        <label>2</label>
    </ligand>
</feature>
<evidence type="ECO:0000313" key="10">
    <source>
        <dbReference type="EMBL" id="KUK95692.1"/>
    </source>
</evidence>
<dbReference type="FunFam" id="3.20.20.150:FF:000001">
    <property type="entry name" value="Probable endonuclease 4"/>
    <property type="match status" value="1"/>
</dbReference>
<sequence length="282" mass="31240">MIRVGAHVSIAGSIDLAVDRAEEIGCNTFQIFSRNPRGWRFKEISEEVAEEFKRKLQRSGMNPPVDHMPYLPNLATPKDDVYKKSVEALAVELDRCEILGIPYLVTHLGSHLDASKEEGIKRTAEAIVEALLSSENEIVLLLETTSNSKNSVGGSFEDLAEIMRRVDWDDRVGACFDTCHAFVAGYELRSEEGLEETMAEFDGTVGLDRIKVVHLNDSKGPIGSKLDRHEHIGLGEIGEEGFSLILHHPAIRTRPLILETPSDERRGDRGNIAKVRELAGGD</sequence>
<feature type="binding site" evidence="7">
    <location>
        <position position="67"/>
    </location>
    <ligand>
        <name>Zn(2+)</name>
        <dbReference type="ChEBI" id="CHEBI:29105"/>
        <label>1</label>
    </ligand>
</feature>
<keyword evidence="2 7" id="KW-0479">Metal-binding</keyword>
<dbReference type="GO" id="GO:0008270">
    <property type="term" value="F:zinc ion binding"/>
    <property type="evidence" value="ECO:0007669"/>
    <property type="project" value="UniProtKB-UniRule"/>
</dbReference>
<dbReference type="InterPro" id="IPR036237">
    <property type="entry name" value="Xyl_isomerase-like_sf"/>
</dbReference>
<dbReference type="PROSITE" id="PS00731">
    <property type="entry name" value="AP_NUCLEASE_F2_3"/>
    <property type="match status" value="1"/>
</dbReference>
<evidence type="ECO:0000256" key="7">
    <source>
        <dbReference type="HAMAP-Rule" id="MF_00152"/>
    </source>
</evidence>
<dbReference type="InterPro" id="IPR001719">
    <property type="entry name" value="AP_endonuc_2"/>
</dbReference>
<evidence type="ECO:0000259" key="8">
    <source>
        <dbReference type="Pfam" id="PF01261"/>
    </source>
</evidence>
<name>A0A124G337_9EURY</name>
<evidence type="ECO:0000256" key="6">
    <source>
        <dbReference type="ARBA" id="ARBA00023204"/>
    </source>
</evidence>
<feature type="binding site" evidence="7">
    <location>
        <position position="259"/>
    </location>
    <ligand>
        <name>Zn(2+)</name>
        <dbReference type="ChEBI" id="CHEBI:29105"/>
        <label>2</label>
    </ligand>
</feature>
<keyword evidence="5 7" id="KW-0862">Zinc</keyword>
<dbReference type="Proteomes" id="UP000057043">
    <property type="component" value="Unassembled WGS sequence"/>
</dbReference>
<evidence type="ECO:0000256" key="3">
    <source>
        <dbReference type="ARBA" id="ARBA00022763"/>
    </source>
</evidence>
<dbReference type="PANTHER" id="PTHR21445:SF0">
    <property type="entry name" value="APURINIC-APYRIMIDINIC ENDONUCLEASE"/>
    <property type="match status" value="1"/>
</dbReference>
<dbReference type="AlphaFoldDB" id="A0A124G337"/>
<dbReference type="Proteomes" id="UP000053961">
    <property type="component" value="Unassembled WGS sequence"/>
</dbReference>
<proteinExistence type="inferred from homology"/>
<organism evidence="10 11">
    <name type="scientific">Methanothrix harundinacea</name>
    <dbReference type="NCBI Taxonomy" id="301375"/>
    <lineage>
        <taxon>Archaea</taxon>
        <taxon>Methanobacteriati</taxon>
        <taxon>Methanobacteriota</taxon>
        <taxon>Stenosarchaea group</taxon>
        <taxon>Methanomicrobia</taxon>
        <taxon>Methanotrichales</taxon>
        <taxon>Methanotrichaceae</taxon>
        <taxon>Methanothrix</taxon>
    </lineage>
</organism>
<evidence type="ECO:0000256" key="1">
    <source>
        <dbReference type="ARBA" id="ARBA00005340"/>
    </source>
</evidence>
<dbReference type="InterPro" id="IPR013022">
    <property type="entry name" value="Xyl_isomerase-like_TIM-brl"/>
</dbReference>
<comment type="similarity">
    <text evidence="1 7">Belongs to the AP endonuclease 2 family.</text>
</comment>
<dbReference type="GO" id="GO:0006284">
    <property type="term" value="P:base-excision repair"/>
    <property type="evidence" value="ECO:0007669"/>
    <property type="project" value="TreeGrafter"/>
</dbReference>
<reference evidence="11 12" key="2">
    <citation type="journal article" date="2015" name="MBio">
        <title>Genome-Resolved Metagenomic Analysis Reveals Roles for Candidate Phyla and Other Microbial Community Members in Biogeochemical Transformations in Oil Reservoirs.</title>
        <authorList>
            <person name="Hu P."/>
            <person name="Tom L."/>
            <person name="Singh A."/>
            <person name="Thomas B.C."/>
            <person name="Baker B.J."/>
            <person name="Piceno Y.M."/>
            <person name="Andersen G.L."/>
            <person name="Banfield J.F."/>
        </authorList>
    </citation>
    <scope>NUCLEOTIDE SEQUENCE [LARGE SCALE GENOMIC DNA]</scope>
    <source>
        <strain evidence="9">57_489</strain>
    </source>
</reference>
<dbReference type="SUPFAM" id="SSF51658">
    <property type="entry name" value="Xylose isomerase-like"/>
    <property type="match status" value="1"/>
</dbReference>
<feature type="binding site" evidence="7">
    <location>
        <position position="227"/>
    </location>
    <ligand>
        <name>Zn(2+)</name>
        <dbReference type="ChEBI" id="CHEBI:29105"/>
        <label>3</label>
    </ligand>
</feature>
<keyword evidence="7 10" id="KW-0255">Endonuclease</keyword>
<feature type="binding site" evidence="7">
    <location>
        <position position="229"/>
    </location>
    <ligand>
        <name>Zn(2+)</name>
        <dbReference type="ChEBI" id="CHEBI:29105"/>
        <label>3</label>
    </ligand>
</feature>
<accession>A0A124G337</accession>
<evidence type="ECO:0000256" key="4">
    <source>
        <dbReference type="ARBA" id="ARBA00022801"/>
    </source>
</evidence>
<dbReference type="GO" id="GO:0003677">
    <property type="term" value="F:DNA binding"/>
    <property type="evidence" value="ECO:0007669"/>
    <property type="project" value="InterPro"/>
</dbReference>
<dbReference type="GO" id="GO:0008833">
    <property type="term" value="F:deoxyribonuclease IV (phage-T4-induced) activity"/>
    <property type="evidence" value="ECO:0007669"/>
    <property type="project" value="UniProtKB-UniRule"/>
</dbReference>